<dbReference type="AlphaFoldDB" id="A0A7K3WLJ8"/>
<dbReference type="RefSeq" id="WP_163283251.1">
    <property type="nucleotide sequence ID" value="NZ_JAAGVY010000003.1"/>
</dbReference>
<dbReference type="InterPro" id="IPR017853">
    <property type="entry name" value="GH"/>
</dbReference>
<gene>
    <name evidence="2" type="ORF">G3O08_03285</name>
</gene>
<dbReference type="InterPro" id="IPR013780">
    <property type="entry name" value="Glyco_hydro_b"/>
</dbReference>
<comment type="caution">
    <text evidence="2">The sequence shown here is derived from an EMBL/GenBank/DDBJ whole genome shotgun (WGS) entry which is preliminary data.</text>
</comment>
<evidence type="ECO:0000313" key="2">
    <source>
        <dbReference type="EMBL" id="NEN22526.1"/>
    </source>
</evidence>
<dbReference type="CDD" id="cd11313">
    <property type="entry name" value="AmyAc_arch_bac_AmyA"/>
    <property type="match status" value="1"/>
</dbReference>
<dbReference type="EMBL" id="JAAGVY010000003">
    <property type="protein sequence ID" value="NEN22526.1"/>
    <property type="molecule type" value="Genomic_DNA"/>
</dbReference>
<evidence type="ECO:0000313" key="3">
    <source>
        <dbReference type="Proteomes" id="UP000486602"/>
    </source>
</evidence>
<dbReference type="Gene3D" id="3.20.20.80">
    <property type="entry name" value="Glycosidases"/>
    <property type="match status" value="1"/>
</dbReference>
<keyword evidence="3" id="KW-1185">Reference proteome</keyword>
<dbReference type="SUPFAM" id="SSF51445">
    <property type="entry name" value="(Trans)glycosidases"/>
    <property type="match status" value="1"/>
</dbReference>
<protein>
    <submittedName>
        <fullName evidence="2">Alpha-amylase</fullName>
    </submittedName>
</protein>
<proteinExistence type="predicted"/>
<dbReference type="SMART" id="SM00642">
    <property type="entry name" value="Aamy"/>
    <property type="match status" value="1"/>
</dbReference>
<feature type="domain" description="Glycosyl hydrolase family 13 catalytic" evidence="1">
    <location>
        <begin position="35"/>
        <end position="367"/>
    </location>
</feature>
<dbReference type="InterPro" id="IPR032091">
    <property type="entry name" value="Malt_amylase-like_C"/>
</dbReference>
<dbReference type="InterPro" id="IPR006047">
    <property type="entry name" value="GH13_cat_dom"/>
</dbReference>
<dbReference type="PROSITE" id="PS51257">
    <property type="entry name" value="PROKAR_LIPOPROTEIN"/>
    <property type="match status" value="1"/>
</dbReference>
<organism evidence="2 3">
    <name type="scientific">Cryomorpha ignava</name>
    <dbReference type="NCBI Taxonomy" id="101383"/>
    <lineage>
        <taxon>Bacteria</taxon>
        <taxon>Pseudomonadati</taxon>
        <taxon>Bacteroidota</taxon>
        <taxon>Flavobacteriia</taxon>
        <taxon>Flavobacteriales</taxon>
        <taxon>Cryomorphaceae</taxon>
        <taxon>Cryomorpha</taxon>
    </lineage>
</organism>
<dbReference type="PANTHER" id="PTHR47786:SF2">
    <property type="entry name" value="GLYCOSYL HYDROLASE FAMILY 13 CATALYTIC DOMAIN-CONTAINING PROTEIN"/>
    <property type="match status" value="1"/>
</dbReference>
<evidence type="ECO:0000259" key="1">
    <source>
        <dbReference type="SMART" id="SM00642"/>
    </source>
</evidence>
<dbReference type="Pfam" id="PF00128">
    <property type="entry name" value="Alpha-amylase"/>
    <property type="match status" value="1"/>
</dbReference>
<accession>A0A7K3WLJ8</accession>
<sequence length="457" mass="52480">MKNTFLVALICCIAASCGNAPKEKSESESMEKKADTVSHAEWSKNATIYEVNIRQYTPEGTFSAFGESLPRLKDMGVKILWLMPINPIGEKNRKGTKGSYYSVRDYKGINPEFGNLDDFKLLVKEAHDLDMKVIIDWVANHSAFDNVWTETNKDWYELDSVGALMPPHGTDWWDVAQLNYDNAEMRLAMIDAMQYWLKEADIDGFRCDVAEMVPMDFWITCRDSLDKTKPGVFMLAEGQHPELHQAFDMTYAFEFLHLMNGIAKGEKELSEIDSFLKEEKVKYSPEDYRMFFTTSHDENSWNGTVFERYGKGHKVFATLAFTIAGMPMVYSGQEAGLDYALEFFEKDSIKWGDIKLNDFYSKLLNLNRENKAMWNGEYGGELTRLKTDADEAVYAFSRKRENNEVVVICNLKDTYVKTKFDSVPSGDFKPLFDQESLELIGKNGLELAPYGFHVFYR</sequence>
<dbReference type="GO" id="GO:0005975">
    <property type="term" value="P:carbohydrate metabolic process"/>
    <property type="evidence" value="ECO:0007669"/>
    <property type="project" value="InterPro"/>
</dbReference>
<dbReference type="SUPFAM" id="SSF51011">
    <property type="entry name" value="Glycosyl hydrolase domain"/>
    <property type="match status" value="1"/>
</dbReference>
<dbReference type="Gene3D" id="2.60.40.1180">
    <property type="entry name" value="Golgi alpha-mannosidase II"/>
    <property type="match status" value="1"/>
</dbReference>
<dbReference type="PANTHER" id="PTHR47786">
    <property type="entry name" value="ALPHA-1,4-GLUCAN:MALTOSE-1-PHOSPHATE MALTOSYLTRANSFERASE"/>
    <property type="match status" value="1"/>
</dbReference>
<name>A0A7K3WLJ8_9FLAO</name>
<reference evidence="2 3" key="1">
    <citation type="submission" date="2020-02" db="EMBL/GenBank/DDBJ databases">
        <title>Out from the shadows clarifying the taxonomy of the family Cryomorphaceae and related taxa by utilizing the GTDB taxonomic framework.</title>
        <authorList>
            <person name="Bowman J.P."/>
        </authorList>
    </citation>
    <scope>NUCLEOTIDE SEQUENCE [LARGE SCALE GENOMIC DNA]</scope>
    <source>
        <strain evidence="2 3">QSSC 1-22</strain>
    </source>
</reference>
<dbReference type="Pfam" id="PF16657">
    <property type="entry name" value="Malt_amylase_C"/>
    <property type="match status" value="1"/>
</dbReference>
<dbReference type="Proteomes" id="UP000486602">
    <property type="component" value="Unassembled WGS sequence"/>
</dbReference>